<comment type="subcellular location">
    <subcellularLocation>
        <location evidence="1">Nucleus</location>
    </subcellularLocation>
</comment>
<dbReference type="Pfam" id="PF04824">
    <property type="entry name" value="Rad21_Rec8"/>
    <property type="match status" value="1"/>
</dbReference>
<dbReference type="Pfam" id="PF04825">
    <property type="entry name" value="Rad21_Rec8_N"/>
    <property type="match status" value="1"/>
</dbReference>
<dbReference type="InterPro" id="IPR006909">
    <property type="entry name" value="Rad21/Rec8_C_eu"/>
</dbReference>
<keyword evidence="3" id="KW-0539">Nucleus</keyword>
<dbReference type="Gene3D" id="1.10.10.580">
    <property type="entry name" value="Structural maintenance of chromosome 1. Chain E"/>
    <property type="match status" value="1"/>
</dbReference>
<feature type="compositionally biased region" description="Basic and acidic residues" evidence="4">
    <location>
        <begin position="239"/>
        <end position="266"/>
    </location>
</feature>
<comment type="caution">
    <text evidence="7">The sequence shown here is derived from an EMBL/GenBank/DDBJ whole genome shotgun (WGS) entry which is preliminary data.</text>
</comment>
<dbReference type="GO" id="GO:0003682">
    <property type="term" value="F:chromatin binding"/>
    <property type="evidence" value="ECO:0007669"/>
    <property type="project" value="TreeGrafter"/>
</dbReference>
<evidence type="ECO:0000313" key="7">
    <source>
        <dbReference type="EMBL" id="KAK4528621.1"/>
    </source>
</evidence>
<evidence type="ECO:0000256" key="2">
    <source>
        <dbReference type="ARBA" id="ARBA00009870"/>
    </source>
</evidence>
<comment type="similarity">
    <text evidence="2">Belongs to the rad21 family.</text>
</comment>
<accession>A0AAV9INE7</accession>
<dbReference type="InterPro" id="IPR036390">
    <property type="entry name" value="WH_DNA-bd_sf"/>
</dbReference>
<dbReference type="AlphaFoldDB" id="A0AAV9INE7"/>
<evidence type="ECO:0000259" key="6">
    <source>
        <dbReference type="Pfam" id="PF04825"/>
    </source>
</evidence>
<dbReference type="PANTHER" id="PTHR12585:SF69">
    <property type="entry name" value="FI11703P"/>
    <property type="match status" value="1"/>
</dbReference>
<dbReference type="GO" id="GO:0008278">
    <property type="term" value="C:cohesin complex"/>
    <property type="evidence" value="ECO:0007669"/>
    <property type="project" value="InterPro"/>
</dbReference>
<dbReference type="InterPro" id="IPR023093">
    <property type="entry name" value="ScpA-like_C"/>
</dbReference>
<feature type="domain" description="Rad21/Rec8-like protein C-terminal eukaryotic" evidence="5">
    <location>
        <begin position="554"/>
        <end position="588"/>
    </location>
</feature>
<dbReference type="InterPro" id="IPR039781">
    <property type="entry name" value="Rad21/Rec8-like"/>
</dbReference>
<gene>
    <name evidence="7" type="ORF">GAYE_SCF62G6566</name>
</gene>
<evidence type="ECO:0000256" key="4">
    <source>
        <dbReference type="SAM" id="MobiDB-lite"/>
    </source>
</evidence>
<name>A0AAV9INE7_9RHOD</name>
<dbReference type="GO" id="GO:1990414">
    <property type="term" value="P:replication-born double-strand break repair via sister chromatid exchange"/>
    <property type="evidence" value="ECO:0007669"/>
    <property type="project" value="TreeGrafter"/>
</dbReference>
<proteinExistence type="inferred from homology"/>
<evidence type="ECO:0000256" key="3">
    <source>
        <dbReference type="ARBA" id="ARBA00023242"/>
    </source>
</evidence>
<dbReference type="Proteomes" id="UP001300502">
    <property type="component" value="Unassembled WGS sequence"/>
</dbReference>
<evidence type="ECO:0000313" key="8">
    <source>
        <dbReference type="Proteomes" id="UP001300502"/>
    </source>
</evidence>
<feature type="region of interest" description="Disordered" evidence="4">
    <location>
        <begin position="239"/>
        <end position="272"/>
    </location>
</feature>
<dbReference type="InterPro" id="IPR006910">
    <property type="entry name" value="Rad21_Rec8_N"/>
</dbReference>
<dbReference type="GO" id="GO:0005634">
    <property type="term" value="C:nucleus"/>
    <property type="evidence" value="ECO:0007669"/>
    <property type="project" value="UniProtKB-SubCell"/>
</dbReference>
<dbReference type="SUPFAM" id="SSF46785">
    <property type="entry name" value="Winged helix' DNA-binding domain"/>
    <property type="match status" value="1"/>
</dbReference>
<keyword evidence="8" id="KW-1185">Reference proteome</keyword>
<sequence length="597" mass="67664">MFYSPVILTKKGALGKIWIAAHLQHKLSKAQVFSTDVVAACEQLQSPELSFALRLSSNLLLGIVRIYSRKAHYLFMDSRDALNKLQLAFQGSTVDLPPGTIVAPYSTITMEGIDDMLSRKRDENSKVSSKRSRYDWDRVSETSSNLDIDMLLDIDTDMAFTLSSSEFRWNETAQSLSRFRARPEDITLPPVEMDFIYQMPDTSVERWDDHELLHRENINMNATPLSMRGSLQSPEILRRESRENLSGRISLDRLDEAQGKEPHNTTHPDWNFSMEMDTESFIQTSSSPTNMGQPQETSLLPLNVTARDDSVLIQESSLPNIKKRKVGSSIFVMDRNSEISTKTLKRHLSDTKDLVYSCDSSAHQMRQDDANTWLHMILETSSELPCIPSVYSNTISNMLSYYSQGDLQLPQLRHAGDPVAASPSFLSPGRDSVAWSLQDNDWGDQITFEQESFQAPNAATGDESIQVPTEWNTSHISQVLLDSSNTMTMQNEQDKEFQWKQNTLTQTPMSISSRTIQTLHTIQQYGTSFHESESKITFTDFIHQASASNRSVSARRLAAQYFYELLVLKSIDSIQVQQDTSFGEIVISNYAQRELVL</sequence>
<feature type="domain" description="Rad21/Rec8-like protein N-terminal" evidence="6">
    <location>
        <begin position="1"/>
        <end position="97"/>
    </location>
</feature>
<reference evidence="7 8" key="1">
    <citation type="submission" date="2022-07" db="EMBL/GenBank/DDBJ databases">
        <title>Genome-wide signatures of adaptation to extreme environments.</title>
        <authorList>
            <person name="Cho C.H."/>
            <person name="Yoon H.S."/>
        </authorList>
    </citation>
    <scope>NUCLEOTIDE SEQUENCE [LARGE SCALE GENOMIC DNA]</scope>
    <source>
        <strain evidence="7 8">108.79 E11</strain>
    </source>
</reference>
<dbReference type="GO" id="GO:0007062">
    <property type="term" value="P:sister chromatid cohesion"/>
    <property type="evidence" value="ECO:0007669"/>
    <property type="project" value="InterPro"/>
</dbReference>
<organism evidence="7 8">
    <name type="scientific">Galdieria yellowstonensis</name>
    <dbReference type="NCBI Taxonomy" id="3028027"/>
    <lineage>
        <taxon>Eukaryota</taxon>
        <taxon>Rhodophyta</taxon>
        <taxon>Bangiophyceae</taxon>
        <taxon>Galdieriales</taxon>
        <taxon>Galdieriaceae</taxon>
        <taxon>Galdieria</taxon>
    </lineage>
</organism>
<protein>
    <submittedName>
        <fullName evidence="7">Uncharacterized protein</fullName>
    </submittedName>
</protein>
<dbReference type="EMBL" id="JANCYU010000067">
    <property type="protein sequence ID" value="KAK4528621.1"/>
    <property type="molecule type" value="Genomic_DNA"/>
</dbReference>
<dbReference type="PANTHER" id="PTHR12585">
    <property type="entry name" value="SCC1 / RAD21 FAMILY MEMBER"/>
    <property type="match status" value="1"/>
</dbReference>
<evidence type="ECO:0000259" key="5">
    <source>
        <dbReference type="Pfam" id="PF04824"/>
    </source>
</evidence>
<evidence type="ECO:0000256" key="1">
    <source>
        <dbReference type="ARBA" id="ARBA00004123"/>
    </source>
</evidence>